<organism evidence="1 2">
    <name type="scientific">Cirrhinus mrigala</name>
    <name type="common">Mrigala</name>
    <dbReference type="NCBI Taxonomy" id="683832"/>
    <lineage>
        <taxon>Eukaryota</taxon>
        <taxon>Metazoa</taxon>
        <taxon>Chordata</taxon>
        <taxon>Craniata</taxon>
        <taxon>Vertebrata</taxon>
        <taxon>Euteleostomi</taxon>
        <taxon>Actinopterygii</taxon>
        <taxon>Neopterygii</taxon>
        <taxon>Teleostei</taxon>
        <taxon>Ostariophysi</taxon>
        <taxon>Cypriniformes</taxon>
        <taxon>Cyprinidae</taxon>
        <taxon>Labeoninae</taxon>
        <taxon>Labeonini</taxon>
        <taxon>Cirrhinus</taxon>
    </lineage>
</organism>
<comment type="caution">
    <text evidence="1">The sequence shown here is derived from an EMBL/GenBank/DDBJ whole genome shotgun (WGS) entry which is preliminary data.</text>
</comment>
<keyword evidence="2" id="KW-1185">Reference proteome</keyword>
<evidence type="ECO:0000313" key="2">
    <source>
        <dbReference type="Proteomes" id="UP001529510"/>
    </source>
</evidence>
<reference evidence="1 2" key="1">
    <citation type="submission" date="2024-05" db="EMBL/GenBank/DDBJ databases">
        <title>Genome sequencing and assembly of Indian major carp, Cirrhinus mrigala (Hamilton, 1822).</title>
        <authorList>
            <person name="Mohindra V."/>
            <person name="Chowdhury L.M."/>
            <person name="Lal K."/>
            <person name="Jena J.K."/>
        </authorList>
    </citation>
    <scope>NUCLEOTIDE SEQUENCE [LARGE SCALE GENOMIC DNA]</scope>
    <source>
        <strain evidence="1">CM1030</strain>
        <tissue evidence="1">Blood</tissue>
    </source>
</reference>
<dbReference type="PANTHER" id="PTHR10194">
    <property type="entry name" value="RAS GTPASE-ACTIVATING PROTEINS"/>
    <property type="match status" value="1"/>
</dbReference>
<dbReference type="InterPro" id="IPR008936">
    <property type="entry name" value="Rho_GTPase_activation_prot"/>
</dbReference>
<proteinExistence type="predicted"/>
<dbReference type="Gene3D" id="1.10.506.20">
    <property type="match status" value="1"/>
</dbReference>
<feature type="non-terminal residue" evidence="1">
    <location>
        <position position="1"/>
    </location>
</feature>
<dbReference type="Proteomes" id="UP001529510">
    <property type="component" value="Unassembled WGS sequence"/>
</dbReference>
<name>A0ABD0NZP7_CIRMR</name>
<dbReference type="SUPFAM" id="SSF48350">
    <property type="entry name" value="GTPase activation domain, GAP"/>
    <property type="match status" value="1"/>
</dbReference>
<evidence type="ECO:0000313" key="1">
    <source>
        <dbReference type="EMBL" id="KAL0167244.1"/>
    </source>
</evidence>
<dbReference type="PANTHER" id="PTHR10194:SF145">
    <property type="entry name" value="RAS_RAP GTPASE-ACTIVATING PROTEIN SYNGAP ISOFORM X1"/>
    <property type="match status" value="1"/>
</dbReference>
<dbReference type="EMBL" id="JAMKFB020000019">
    <property type="protein sequence ID" value="KAL0167244.1"/>
    <property type="molecule type" value="Genomic_DNA"/>
</dbReference>
<dbReference type="InterPro" id="IPR039360">
    <property type="entry name" value="Ras_GTPase"/>
</dbReference>
<gene>
    <name evidence="1" type="ORF">M9458_039088</name>
</gene>
<dbReference type="AlphaFoldDB" id="A0ABD0NZP7"/>
<sequence length="112" mass="12340">EKSTYLGLVSIPIPSITGRHFVEQWYPVIQPSVLAKGGGVGSGKIINASLRLKSRYQTMNILPMELYKEFAEYVTNNYRTLCGVLEPLLSAKSKEEVACALVHILQSTGKAK</sequence>
<feature type="non-terminal residue" evidence="1">
    <location>
        <position position="112"/>
    </location>
</feature>
<protein>
    <submittedName>
        <fullName evidence="1">Uncharacterized protein</fullName>
    </submittedName>
</protein>
<accession>A0ABD0NZP7</accession>